<dbReference type="Proteomes" id="UP000042738">
    <property type="component" value="Chromosome"/>
</dbReference>
<reference evidence="2 3" key="1">
    <citation type="journal article" date="2014" name="Genome Announc.">
        <title>Whole-Genome Sequence of Serratia symbiotica Strain CWBI-2.3T, a Free-Living Symbiont of the Black Bean Aphid Aphis fabae.</title>
        <authorList>
            <person name="Foray V."/>
            <person name="Grigorescu A.S."/>
            <person name="Sabri A."/>
            <person name="Haubruge E."/>
            <person name="Lognay G."/>
            <person name="Francis F."/>
            <person name="Fauconnier M.L."/>
            <person name="Hance T."/>
            <person name="Thonart P."/>
        </authorList>
    </citation>
    <scope>NUCLEOTIDE SEQUENCE [LARGE SCALE GENOMIC DNA]</scope>
    <source>
        <strain evidence="2">CWBI-2.3</strain>
    </source>
</reference>
<dbReference type="STRING" id="138074.SYMBAF_100377"/>
<evidence type="ECO:0000313" key="1">
    <source>
        <dbReference type="EMBL" id="QLH62035.1"/>
    </source>
</evidence>
<dbReference type="EMBL" id="CP050855">
    <property type="protein sequence ID" value="QLH63043.1"/>
    <property type="molecule type" value="Genomic_DNA"/>
</dbReference>
<organism evidence="2 3">
    <name type="scientific">Serratia symbiotica</name>
    <dbReference type="NCBI Taxonomy" id="138074"/>
    <lineage>
        <taxon>Bacteria</taxon>
        <taxon>Pseudomonadati</taxon>
        <taxon>Pseudomonadota</taxon>
        <taxon>Gammaproteobacteria</taxon>
        <taxon>Enterobacterales</taxon>
        <taxon>Yersiniaceae</taxon>
        <taxon>Serratia</taxon>
    </lineage>
</organism>
<dbReference type="EMBL" id="CP050855">
    <property type="protein sequence ID" value="QLH62035.1"/>
    <property type="molecule type" value="Genomic_DNA"/>
</dbReference>
<proteinExistence type="predicted"/>
<dbReference type="Pfam" id="PF10076">
    <property type="entry name" value="Phage_Mu_Gp48"/>
    <property type="match status" value="1"/>
</dbReference>
<name>A0A068Z1B8_9GAMM</name>
<reference evidence="2" key="3">
    <citation type="submission" date="2020-04" db="EMBL/GenBank/DDBJ databases">
        <title>Genomic Insight into Nascent Stage of Mutualistic Insect Bacterial Symbioses through the Bacterial Symbiont Serratia symbiotica.</title>
        <authorList>
            <person name="Renoz F."/>
            <person name="Foray V."/>
            <person name="Ambroise J."/>
            <person name="Baa-Puyoulet P."/>
            <person name="Bearzatto B."/>
            <person name="Mendez G.L."/>
            <person name="Vanderpoorten A."/>
            <person name="Mahillon J."/>
            <person name="Gala J.-L."/>
            <person name="Calevro F."/>
            <person name="Hance T."/>
        </authorList>
    </citation>
    <scope>NUCLEOTIDE SEQUENCE</scope>
    <source>
        <strain evidence="2">CWBI-2.3</strain>
    </source>
</reference>
<evidence type="ECO:0000313" key="3">
    <source>
        <dbReference type="Proteomes" id="UP000042738"/>
    </source>
</evidence>
<dbReference type="AlphaFoldDB" id="A0A068Z1B8"/>
<reference evidence="2" key="2">
    <citation type="submission" date="2014-06" db="EMBL/GenBank/DDBJ databases">
        <authorList>
            <person name="Foray V.V."/>
        </authorList>
    </citation>
    <scope>NUCLEOTIDE SEQUENCE</scope>
    <source>
        <strain evidence="2">CWBI-2.3</strain>
    </source>
</reference>
<dbReference type="RefSeq" id="WP_040263407.1">
    <property type="nucleotide sequence ID" value="NZ_CP050855.1"/>
</dbReference>
<dbReference type="GeneID" id="93736645"/>
<protein>
    <submittedName>
        <fullName evidence="2">DUF2313 domain-containing protein</fullName>
    </submittedName>
</protein>
<accession>A0A068Z1B8</accession>
<dbReference type="InterPro" id="IPR018755">
    <property type="entry name" value="Phage_Mu_Gp48"/>
</dbReference>
<gene>
    <name evidence="1" type="ORF">SYMBAF_02475</name>
    <name evidence="2" type="ORF">SYMBAF_09075</name>
</gene>
<sequence>MNGQDYAELLGLLLPPKSYSLDGKQLSAELLAEGNCLARTEIKSDEVLNGITPFFAVSLLSDWERVLAISVDSSMTIQQRRQQVLAKINATGGLSRKYFINLAKSLGYNITIDEPEPFRAGINRAGDRLWVPEIIWVWIVNIDDAQVPVYRFRAGSSVAGERLMTFGQNLIENIFQDLKPAHTQVVFNYKEKPTP</sequence>
<evidence type="ECO:0000313" key="2">
    <source>
        <dbReference type="EMBL" id="QLH63043.1"/>
    </source>
</evidence>